<evidence type="ECO:0000313" key="1">
    <source>
        <dbReference type="EMBL" id="CAK5105628.1"/>
    </source>
</evidence>
<comment type="caution">
    <text evidence="1">The sequence shown here is derived from an EMBL/GenBank/DDBJ whole genome shotgun (WGS) entry which is preliminary data.</text>
</comment>
<gene>
    <name evidence="1" type="ORF">MENTE1834_LOCUS43279</name>
</gene>
<keyword evidence="2" id="KW-1185">Reference proteome</keyword>
<proteinExistence type="predicted"/>
<organism evidence="1 2">
    <name type="scientific">Meloidogyne enterolobii</name>
    <name type="common">Root-knot nematode worm</name>
    <name type="synonym">Meloidogyne mayaguensis</name>
    <dbReference type="NCBI Taxonomy" id="390850"/>
    <lineage>
        <taxon>Eukaryota</taxon>
        <taxon>Metazoa</taxon>
        <taxon>Ecdysozoa</taxon>
        <taxon>Nematoda</taxon>
        <taxon>Chromadorea</taxon>
        <taxon>Rhabditida</taxon>
        <taxon>Tylenchina</taxon>
        <taxon>Tylenchomorpha</taxon>
        <taxon>Tylenchoidea</taxon>
        <taxon>Meloidogynidae</taxon>
        <taxon>Meloidogyninae</taxon>
        <taxon>Meloidogyne</taxon>
    </lineage>
</organism>
<sequence>MVSIYDNWVLEMQKLVEVREKNVKFLEESQPFDDQRLRSLDATLKKVTAFTKKLKNVSSTTISQLLPDLEKLNLRYCVVPPPPPISALYLFPFFLVPLSILAQMSCLKKRKRKEKGAVFMGRGGAYGRGGGGNYTNSNLSKYLDEIAFNICEAKIKIADLTNLVDFIVKISSLYNQFSTHLLNEFKKQMPSKKTDKVENPSKLRVDLRFFTELLLNGIFGREGLQLLGAVLAFLVNTDKQEHLNTSVLMPFCKAHFFPITGILPYSIQKEIGELEEKGKEHAKLISTLFTAEQRSILSKTLDDYWQSLVEHTNKKYLEMNKLKKSIRRQERTRGDASADDRQRFEQTKQHFERLQTSLEELTECLGHPPIQLPPEETSEDEREADAAVNRLTEELSEGRILIWPDRDTQLFYESLIDVTAYTPTIAAQTPDTGIEQQQTKEHIVTESIENVDLSCLEEVQPTDEMETTAAATSNLLEVPEEEEISQSTELIEEQETIYQQPPDSTTITPTTTSNFSELLGRLPQSINKELIDSISIDFLKNYSRIKSNRKRLIQHLQQPPEGRLDLLPFYGRFMATIKPAYPEITTQVLHELLARFRSITTPKSVKFPKKAEMQQALARIEAKLQLCSYLSELCKFGILPKAEALTCLRSLLVHMHVYKVDMLCIMIEQMGSFLYRSPDAHSKMAVIMQVLKDKSANVKDPRHKILLENAYFAVIPPDDLTISSTTTAARQPPMHEFILHKLSTDIRIGIFRRIDWDDDEIKDFTLKLLSCPWRVHFADMASMASLVSALSDHHDWIGVYVLDSVLEFLRLSLELNAPALQQRALTTVAYLGQLFNYNVTNTATLFKVLYQLISLGIHPINSTVSPDLPQQEGNNESSGPEQLIIRLQRIRLVTQLVDTVCEFFCAPKSKSTRRMDQFLFFFLKFYYETRDGWSLFIDEIGEFPDDVIQLVIELLRTWRKNEKFPENLNEAQMKVAEIEATYKAKVDEILAGMRNALEAATRDEEGQRRLNRINEENEEEEEDDYDSEEEEEDEEDHSLDGELDHSCDNNEEDAEHEGRPHSNRKQHKKNSLNNNEEQQNISSLQTQHLLENPEKSPTCYFDGDESELRIHTQQKQLLPEDEDFMRDFDKTMNESLQSAPVMLQGPISDLVVPPQAKQKFERKLTFAMSETHSVDKSSPHDLLPPEDIGGNNYYGRSSQQQHRQKASSPQSRMALMLRANKGVGGSSGGGGGLGTSGGGIGAKGNVLLKAVNIEDIDDNLAEKWRMAQEEQEKNRREMKKVTLALNERMAQEADEANRQEQIAEMEKRFIFTSGGGSTTTPTSNFVGGNE</sequence>
<reference evidence="1" key="1">
    <citation type="submission" date="2023-11" db="EMBL/GenBank/DDBJ databases">
        <authorList>
            <person name="Poullet M."/>
        </authorList>
    </citation>
    <scope>NUCLEOTIDE SEQUENCE</scope>
    <source>
        <strain evidence="1">E1834</strain>
    </source>
</reference>
<dbReference type="Proteomes" id="UP001497535">
    <property type="component" value="Unassembled WGS sequence"/>
</dbReference>
<name>A0ACB1AV86_MELEN</name>
<protein>
    <submittedName>
        <fullName evidence="1">Uncharacterized protein</fullName>
    </submittedName>
</protein>
<accession>A0ACB1AV86</accession>
<dbReference type="EMBL" id="CAVMJV010000120">
    <property type="protein sequence ID" value="CAK5105628.1"/>
    <property type="molecule type" value="Genomic_DNA"/>
</dbReference>
<evidence type="ECO:0000313" key="2">
    <source>
        <dbReference type="Proteomes" id="UP001497535"/>
    </source>
</evidence>